<name>A0A388L7J0_CHABU</name>
<dbReference type="Proteomes" id="UP000265515">
    <property type="component" value="Unassembled WGS sequence"/>
</dbReference>
<evidence type="ECO:0000313" key="6">
    <source>
        <dbReference type="Proteomes" id="UP000265515"/>
    </source>
</evidence>
<feature type="compositionally biased region" description="Basic and acidic residues" evidence="1">
    <location>
        <begin position="1492"/>
        <end position="1519"/>
    </location>
</feature>
<evidence type="ECO:0000256" key="1">
    <source>
        <dbReference type="SAM" id="MobiDB-lite"/>
    </source>
</evidence>
<dbReference type="Gramene" id="GBG78291">
    <property type="protein sequence ID" value="GBG78291"/>
    <property type="gene ID" value="CBR_g26321"/>
</dbReference>
<dbReference type="PANTHER" id="PTHR37984:SF5">
    <property type="entry name" value="PROTEIN NYNRIN-LIKE"/>
    <property type="match status" value="1"/>
</dbReference>
<dbReference type="InterPro" id="IPR007021">
    <property type="entry name" value="DUF659"/>
</dbReference>
<feature type="compositionally biased region" description="Basic and acidic residues" evidence="1">
    <location>
        <begin position="2884"/>
        <end position="2913"/>
    </location>
</feature>
<feature type="region of interest" description="Disordered" evidence="1">
    <location>
        <begin position="2766"/>
        <end position="2921"/>
    </location>
</feature>
<feature type="compositionally biased region" description="Acidic residues" evidence="1">
    <location>
        <begin position="47"/>
        <end position="96"/>
    </location>
</feature>
<protein>
    <recommendedName>
        <fullName evidence="7">DUF659 domain-containing protein</fullName>
    </recommendedName>
</protein>
<organism evidence="5 6">
    <name type="scientific">Chara braunii</name>
    <name type="common">Braun's stonewort</name>
    <dbReference type="NCBI Taxonomy" id="69332"/>
    <lineage>
        <taxon>Eukaryota</taxon>
        <taxon>Viridiplantae</taxon>
        <taxon>Streptophyta</taxon>
        <taxon>Charophyceae</taxon>
        <taxon>Charales</taxon>
        <taxon>Characeae</taxon>
        <taxon>Chara</taxon>
    </lineage>
</organism>
<sequence length="4951" mass="548204">MVSGVGNRAEAKVAGRIAVYPKRSSSGDRRKRWAGERLSAGTKAADVGDEREEWQEEERNEEGEDGEWEEEEEEEEERAEEEGEQDKYEEEWEEGQNDEREKEDGAAEEAEGKDDERQEEQIGGPQEEAGEMQSLEGVKRDIIEDYAEFGSKIYAPITREGNFPDSATKGMTMDQSEFEPWSYAELLEIEDEVTKKPAPITMAELRRYMKPRDTGIRRRKLVAAQLNYLNTLLEESKANHMGFRGYDNCWPCPLGEFKPPPVAATVSVEMKAGKLVPLVSPSMRTAPDSAASHPSMRKASIQSAGLVPNRLIQRPPTPTISGKSSIEMDRYRAATVLQRLLRGRAAQIAMDGIRSRRLELIRELQLGEKLANLGKIKLPDFIQDREQIGAADLGDAYPASLSRTIAGLLETKLDLTTGKMIGQMVQMMAIKDPYLRRHSIEVVVELAAAAEMEVEQSAMALDNLDARDAEHQYLTLQRKKSELLMPWMTGVSPALPWLKKSGASISVVSALALPPRVRMVYEDVVQKQSHKLVRDNELKCIMGTICMMARNMRKSDDFVLLDLDLIVNAVRFELENSYLKSFGEMLKQVFGIPIGRNSDDALACLVCAKSEALFLGSLGRDCQLVTGMRMIDDIAVFVGYDGSDKGSKQNTTQILGRFEECNDRSPHLVRKDEREIAFDFLGARMIIESSPVRIHIFPRTKNQRHLTASGCLKIHSMQDYFSFSSFSKKSVKKATLFASRGEQPFVPVSKEKQREAELKFCGFKWITKGQTLPQSNGNFLMQCKLCGQGFQGSQTKASQHFTIKNNCAKVSVEQLAEIWNKTKYPFDPSHHRKILDFLRSRGFRDNRNTSATEHAGEEECDDSEDERRAAEGVGDDGDSGAEDMDVRREAERARGKMRVDKAVDVDTTPDEGDDDDDDDEDEGADIGASLDGGLMVAGRRGQEGAARALREAAGSKKRKRKAKMTAAETKSAPPLSKKTKWWYVSGIPFEAARRPEYQTMRKKLLECPSYAHPALPTHRVISCDGIPQQQRVVADMVAAVRRDIEATGATILTDGRKSITSDQIVNFLAAGPTCAFLFRTVQRDGAVQETTEAVVERWKDVFDKFGVDKVNAICTDSASAYVAASKLLAKETSDIAKDDRNGQVGKREDTIIRARAVVHFIREHGAALSLYRRFSTAHPSSASMAAGSSSSAPVPTQRRGRELVYPVQTRFATHYLMLERLLDRHRALEALMMSDDWLQTAWRRSIFLQARWVRHEVRYAPFWEHVEDIVALMTPVMQVARARLSRTSKDELNIVIQACQARVAHMLEPAHCMAHILNPRHRSITFFGAARRTSHDRKLAEESLRYLRQQTGDNEDLYQTLRTQLAEFHSREGNWTYGGVEGDRDAASCKGEKETSQVGQWWVQHGDGAPLLQSIAIRLTHTWTCASPAERNWAVHERVQVKRRNQLGFIKLTRLVEISTNLRLSRCQGRGSGYVLPWEDAEEETDDAIPPPRDEGVRPADRVTEAQRDRQVQRAWKDRLSKESPSFEAYFGRRATMLMAAELESVYDPEPDPMAQDTMEAESWSDPDDLAVESEPGGSDDHDDDTPLVRIPRPHTRASATAAAPPPVARPPSSALGHSTDRRGHSEQGAHECVDEGDDGDDDEGEGYEGSSEDDGDPGYSPTRRHDDDDDDGGDGGQTAAGSRRSERQRRDRCSGAGRGGSGAGVGGAGHTGGASGVSGGRVRRESASSTRTVHWLDEARRGGLAEVGPSPAEVAPSPAVASAEDAAASTEGVVASAEAAAESAEVAATSAEGIGGSAGLPPTPAAERVGRDADAAATPVSQILRGLPSCSAGDISSSMLQEAAEGTVGSSGLHERAGGSDGVRRPVQQSATETEQDRIDREERRRAQGLARRCEMTQSIASRARVARMLETGFAAGDAEVECGGAGRGDAEERPASPVQGVCVLPLGGAMSVGELERQVWEDPLRADRRGRMDEAARRLMAEGPTFVPCSPSVPSSATNAITPSHVEGPRVGAAARVPSPAPIGESPSPESRKKKKREGKSLSTVRRVTQTMRESQPGLAGLHPRTRSALSGDVVADTAGWQERASTRATDQPMSAPAGTDEHAEHSAPPGRSMAARILREDVRAVSAQRPSHASVVMESGTDDLEMPEGQRRRVSVYDLLRAEGGVEAAPQGARSGPGIAHAPAGSTGGGDGVTAGGTKKHKTVAEKVKPAAVSRDRTGEATISEEEIADIIRKRKETEGQRITTDRLAKMDIGDGNLTDKEREYVAMTLRDCDKAIAFDESKRGRIDPRYAKPARIHTIPHVPWKDRPRWKYAQKEKEEIVAFLKEKIRTFVVEPCESAYSNKWFFLRKGGSNKLRWIQDLQRTNAVTIRDVGSIPEADLLAEGSAGRSIYSICDLFSGYDEIPLDYRDRHMTAMHTPLGLVQMMVMPMGWTNGVAVFQRSMITVLKKFIPDKVEVFLYDFPIKRPIERDETEVLPGVRKFVADHMTDPTIARWMIHIRLYDYRVERISGTKNQVADGLAQLPIREEDYPRLEEAEAAVAKGETIRVASNRARAGVIIREVRERREIFLANLYDGKYRDIGLYLTGREEGTEAIKKEALGYCLRVGHLFKRPTKFAIPMRVLCDPEERKAVIEELHDGIVGGHRGVKGTFDKVRRLYWWDGQYVEVEKYCSTSETCQKRATVRYKEPLVSSLPSAPGDKVHIDLVTMPKGVGGLRYMINARDDLTGFVEAKAIKKTTEECHCPQNGDGELLTANDVHLRNGWDDINGSGSDNDHDNHDDDDDDDHHHHHHEDDDEDNDDHDDDQGDDHHNDDDADNGVMKRWNQKTGDGDNEGDKELLESPQIADDDEVKDNGGMDRWNQRTAAKERENESPGLGGTLYWDKKRSEDRRVDFKDSGDLKGSEQEGKDNSVGKTRTWMGTRREWRIPWNDCLRQNGAHGSTARHMRHVARQQGKKRNRTHHRVIDRAKSDETTAAPAPRDTWQYTAALRRTQESTPMPTPAVRSADDGGHALTCAVEAHSPAMREWSDAERRLGAQLRKTRGEGYGGRPVRHLARKCARLARSENGLQDSPGHVRCAMEATFSTPWIMEPIISTDETMSHEAHIREAQPFPPCAKSVRQCSGVTWIWGATKEEFEDDPWMTVVPFLNKHLDEWGEGNWAAMESHCPWASQYTFPNTLEFGNLIHVPDAVLGQKFLNHGNVVGNCKGALLDMDLFEGFGAGAANTPFYKELQRQGGFVLGREFFNLLEERDVCLDVPCDVDPSLELSTPLQLCGGCENSGAAAEGGDLGSGPASQLERVESRGNFDDSGDEGTPLPSRRDRSVLYIPGVQHTEPVREEVSAGSGKAAVHLQTGDDLAMEDEPVGGEGTLSTPQKRRGDREDEFVGSSKKQKTRTPRGAGDKRKGTRVEQDRPAGKRPASKEQQPESEPSSSRPPIDVDVGYFLEYKDGVRTRREFEFSPSQVVDIGEWEDLYNQRSLDPVLKPTPGTRARRLKPEEWKDELAGQYYYYAVCGQHNAAAARSLLGSEVAKRYNFERWPAQMLYFSDEDFDGYFLVSSQDNKKDHKTPPRQLKLSMKDIRWQWKHDGCPRAVMGNPSGKQAQVRDWRKFCTAALNKAPHNALWLLADSKGEDAVKKQNTALRCYLPLAMASENVWKLAMEFFEVWETGRLLSHDGAKWIVKKKKVKNVKPGVTYIHNEKLGRKEVVYNVPVEPPTRKGKKEKEEGDWFVQVPDPDAHCWKAMESLTDSEKCRVLRKVLACEVVWLQSGSPSLAKLGKLSVHDMVHLVKCDRVLVRLWNYYQFKHEKRPDADWSQKYPFLKSRAAVFKKFESHGLDGDLWDSSRKHVSDSALFKDCPPYLGCEDDHSIEATEKLAGHKKMTVDWRNKVLSVLTGSRLKSREIALAEGIVHIKWRDTGDVTSIAPFGNDPLEADIRGPGVELKDAVAATKSHTFVLDLCEPVDLTLWKPQAWETLNSYLQTWCPSHWTMVVFVPRQQNLSFLASMHHLSFVKLLEGKWVRRTQQKKSFHVGNNLYTDDDRMYILFKGDDLRANTSVVYEGRLPKGAAAAVRLPQRVTLTDVSEMPFSPCDWSRTARKRQGSVYGDMERNPTQFLALLEFLSKKGEGVVFLGKPHVGSVWELLKAHRHVVAMEGNSDLLQFTMQLVKSEVNSGAHNCEFMVAKATRNRVWNDKTDMWFKLSERKRNEIYERKRNKIYDFLFLRTRPRTDTDAEYVRCKDHMLALLDNYHSASRLNEKTFLERLQSLYFVESEQNLKLASYASLISIDDEEATGVEFDADAKEEESDTESLDLQYDPPPAEHARGSSSVGPSSSAAAAAPLVSPTARPSPGSAPMKLLERLRAMAIPSLRPGSEIPSDHPSWKDDNIYFLLAPQSHSPEADWGHDMIWHPGVIQPAIQKGEWVMAVAVPDGGWVSIPHESKSTFLHLARISVLQKDKCWSELTEDYNDLDTSPSKGVVSWKVPPPAGPHGGSWGGGAGSGGDEGGGGWGGEGYPRIGEDGHYGGTTALGSSGGAAGFAFGQNPSTGPSQEHGTQSADRPASSVGSARETLAALVALGGRAGGASKSAGIRSTSVEEPPVRSTLLGDTSPDPTSVDGAARDENLSPERERRPLGLQREAARAGSGHTETTKSAEIRTSSGGGCRPGKGSRGGNGRREEGEELEEPEEGEEGEKGEEGKEARKAEEEGEEGEEGEEREEPKEGEEGEEGEEGDETFACTSDAEAESGESSDEFGQLYGGHREDDVDDNATTIDMETQVVGSLSVEPDDYEVQPLMCAVDLQKRFDEASVVVSPSKPSRRISIDEVIEGILGNQRVFAHPSTTPEVDDAGNVTPPDSRVLSATLAGVGEGVGSSRPRRSSKYPEHILQKVPGLTRKQKGLLKASGVDVEIGKREHDVAIEECLSLLAPEKGTYPRSVSRSQAICDKYLATHHAKGDNA</sequence>
<feature type="region of interest" description="Disordered" evidence="1">
    <location>
        <begin position="847"/>
        <end position="972"/>
    </location>
</feature>
<feature type="compositionally biased region" description="Acidic residues" evidence="1">
    <location>
        <begin position="2796"/>
        <end position="2809"/>
    </location>
</feature>
<dbReference type="PANTHER" id="PTHR37984">
    <property type="entry name" value="PROTEIN CBG26694"/>
    <property type="match status" value="1"/>
</dbReference>
<feature type="region of interest" description="Disordered" evidence="1">
    <location>
        <begin position="2170"/>
        <end position="2223"/>
    </location>
</feature>
<feature type="compositionally biased region" description="Basic and acidic residues" evidence="1">
    <location>
        <begin position="2206"/>
        <end position="2222"/>
    </location>
</feature>
<feature type="compositionally biased region" description="Gly residues" evidence="1">
    <location>
        <begin position="4654"/>
        <end position="4667"/>
    </location>
</feature>
<feature type="compositionally biased region" description="Gly residues" evidence="1">
    <location>
        <begin position="4484"/>
        <end position="4508"/>
    </location>
</feature>
<reference evidence="5 6" key="1">
    <citation type="journal article" date="2018" name="Cell">
        <title>The Chara Genome: Secondary Complexity and Implications for Plant Terrestrialization.</title>
        <authorList>
            <person name="Nishiyama T."/>
            <person name="Sakayama H."/>
            <person name="Vries J.D."/>
            <person name="Buschmann H."/>
            <person name="Saint-Marcoux D."/>
            <person name="Ullrich K.K."/>
            <person name="Haas F.B."/>
            <person name="Vanderstraeten L."/>
            <person name="Becker D."/>
            <person name="Lang D."/>
            <person name="Vosolsobe S."/>
            <person name="Rombauts S."/>
            <person name="Wilhelmsson P.K.I."/>
            <person name="Janitza P."/>
            <person name="Kern R."/>
            <person name="Heyl A."/>
            <person name="Rumpler F."/>
            <person name="Villalobos L.I.A.C."/>
            <person name="Clay J.M."/>
            <person name="Skokan R."/>
            <person name="Toyoda A."/>
            <person name="Suzuki Y."/>
            <person name="Kagoshima H."/>
            <person name="Schijlen E."/>
            <person name="Tajeshwar N."/>
            <person name="Catarino B."/>
            <person name="Hetherington A.J."/>
            <person name="Saltykova A."/>
            <person name="Bonnot C."/>
            <person name="Breuninger H."/>
            <person name="Symeonidi A."/>
            <person name="Radhakrishnan G.V."/>
            <person name="Van Nieuwerburgh F."/>
            <person name="Deforce D."/>
            <person name="Chang C."/>
            <person name="Karol K.G."/>
            <person name="Hedrich R."/>
            <person name="Ulvskov P."/>
            <person name="Glockner G."/>
            <person name="Delwiche C.F."/>
            <person name="Petrasek J."/>
            <person name="Van de Peer Y."/>
            <person name="Friml J."/>
            <person name="Beilby M."/>
            <person name="Dolan L."/>
            <person name="Kohara Y."/>
            <person name="Sugano S."/>
            <person name="Fujiyama A."/>
            <person name="Delaux P.-M."/>
            <person name="Quint M."/>
            <person name="TheiBen G."/>
            <person name="Hagemann M."/>
            <person name="Harholt J."/>
            <person name="Dunand C."/>
            <person name="Zachgo S."/>
            <person name="Langdale J."/>
            <person name="Maumus F."/>
            <person name="Straeten D.V.D."/>
            <person name="Gould S.B."/>
            <person name="Rensing S.A."/>
        </authorList>
    </citation>
    <scope>NUCLEOTIDE SEQUENCE [LARGE SCALE GENOMIC DNA]</scope>
    <source>
        <strain evidence="5 6">S276</strain>
    </source>
</reference>
<feature type="compositionally biased region" description="Polar residues" evidence="1">
    <location>
        <begin position="1994"/>
        <end position="2004"/>
    </location>
</feature>
<feature type="compositionally biased region" description="Basic and acidic residues" evidence="1">
    <location>
        <begin position="3400"/>
        <end position="3425"/>
    </location>
</feature>
<dbReference type="InterPro" id="IPR012337">
    <property type="entry name" value="RNaseH-like_sf"/>
</dbReference>
<feature type="compositionally biased region" description="Gly residues" evidence="1">
    <location>
        <begin position="1697"/>
        <end position="1720"/>
    </location>
</feature>
<feature type="compositionally biased region" description="Basic and acidic residues" evidence="1">
    <location>
        <begin position="4613"/>
        <end position="4627"/>
    </location>
</feature>
<feature type="compositionally biased region" description="Acidic residues" evidence="1">
    <location>
        <begin position="907"/>
        <end position="924"/>
    </location>
</feature>
<feature type="domain" description="DUF659" evidence="3">
    <location>
        <begin position="1032"/>
        <end position="1135"/>
    </location>
</feature>
<feature type="region of interest" description="Disordered" evidence="1">
    <location>
        <begin position="1548"/>
        <end position="1815"/>
    </location>
</feature>
<proteinExistence type="predicted"/>
<dbReference type="CDD" id="cd01647">
    <property type="entry name" value="RT_LTR"/>
    <property type="match status" value="1"/>
</dbReference>
<feature type="compositionally biased region" description="Low complexity" evidence="1">
    <location>
        <begin position="937"/>
        <end position="947"/>
    </location>
</feature>
<dbReference type="InterPro" id="IPR043502">
    <property type="entry name" value="DNA/RNA_pol_sf"/>
</dbReference>
<dbReference type="SUPFAM" id="SSF53098">
    <property type="entry name" value="Ribonuclease H-like"/>
    <property type="match status" value="1"/>
</dbReference>
<dbReference type="Gene3D" id="3.10.10.10">
    <property type="entry name" value="HIV Type 1 Reverse Transcriptase, subunit A, domain 1"/>
    <property type="match status" value="1"/>
</dbReference>
<dbReference type="InterPro" id="IPR041588">
    <property type="entry name" value="Integrase_H2C2"/>
</dbReference>
<feature type="compositionally biased region" description="Polar residues" evidence="1">
    <location>
        <begin position="4537"/>
        <end position="4552"/>
    </location>
</feature>
<dbReference type="Gene3D" id="3.30.70.270">
    <property type="match status" value="1"/>
</dbReference>
<feature type="region of interest" description="Disordered" evidence="1">
    <location>
        <begin position="2086"/>
        <end position="2113"/>
    </location>
</feature>
<evidence type="ECO:0000259" key="3">
    <source>
        <dbReference type="Pfam" id="PF04937"/>
    </source>
</evidence>
<feature type="compositionally biased region" description="Low complexity" evidence="1">
    <location>
        <begin position="3427"/>
        <end position="3436"/>
    </location>
</feature>
<feature type="compositionally biased region" description="Gly residues" evidence="1">
    <location>
        <begin position="2189"/>
        <end position="2198"/>
    </location>
</feature>
<accession>A0A388L7J0</accession>
<comment type="caution">
    <text evidence="5">The sequence shown here is derived from an EMBL/GenBank/DDBJ whole genome shotgun (WGS) entry which is preliminary data.</text>
</comment>
<gene>
    <name evidence="5" type="ORF">CBR_g26321</name>
</gene>
<feature type="compositionally biased region" description="Basic and acidic residues" evidence="1">
    <location>
        <begin position="884"/>
        <end position="904"/>
    </location>
</feature>
<feature type="compositionally biased region" description="Polar residues" evidence="1">
    <location>
        <begin position="2044"/>
        <end position="2056"/>
    </location>
</feature>
<feature type="compositionally biased region" description="Basic and acidic residues" evidence="1">
    <location>
        <begin position="4689"/>
        <end position="4699"/>
    </location>
</feature>
<dbReference type="SUPFAM" id="SSF56672">
    <property type="entry name" value="DNA/RNA polymerases"/>
    <property type="match status" value="1"/>
</dbReference>
<dbReference type="OrthoDB" id="5599163at2759"/>
<feature type="compositionally biased region" description="Acidic residues" evidence="1">
    <location>
        <begin position="873"/>
        <end position="883"/>
    </location>
</feature>
<feature type="compositionally biased region" description="Low complexity" evidence="1">
    <location>
        <begin position="1750"/>
        <end position="1793"/>
    </location>
</feature>
<dbReference type="EMBL" id="BFEA01000291">
    <property type="protein sequence ID" value="GBG78291.1"/>
    <property type="molecule type" value="Genomic_DNA"/>
</dbReference>
<feature type="region of interest" description="Disordered" evidence="1">
    <location>
        <begin position="1"/>
        <end position="135"/>
    </location>
</feature>
<feature type="domain" description="Integrase zinc-binding" evidence="4">
    <location>
        <begin position="2628"/>
        <end position="2684"/>
    </location>
</feature>
<feature type="compositionally biased region" description="Acidic residues" evidence="1">
    <location>
        <begin position="4700"/>
        <end position="4728"/>
    </location>
</feature>
<feature type="compositionally biased region" description="Basic and acidic residues" evidence="1">
    <location>
        <begin position="1876"/>
        <end position="1887"/>
    </location>
</feature>
<dbReference type="Pfam" id="PF17921">
    <property type="entry name" value="Integrase_H2C2"/>
    <property type="match status" value="1"/>
</dbReference>
<evidence type="ECO:0000259" key="4">
    <source>
        <dbReference type="Pfam" id="PF17921"/>
    </source>
</evidence>
<dbReference type="InterPro" id="IPR000477">
    <property type="entry name" value="RT_dom"/>
</dbReference>
<feature type="domain" description="Reverse transcriptase" evidence="2">
    <location>
        <begin position="2358"/>
        <end position="2456"/>
    </location>
</feature>
<dbReference type="InterPro" id="IPR043128">
    <property type="entry name" value="Rev_trsase/Diguanyl_cyclase"/>
</dbReference>
<feature type="compositionally biased region" description="Basic and acidic residues" evidence="1">
    <location>
        <begin position="1684"/>
        <end position="1694"/>
    </location>
</feature>
<feature type="region of interest" description="Disordered" evidence="1">
    <location>
        <begin position="3283"/>
        <end position="3439"/>
    </location>
</feature>
<keyword evidence="6" id="KW-1185">Reference proteome</keyword>
<evidence type="ECO:0000259" key="2">
    <source>
        <dbReference type="Pfam" id="PF00078"/>
    </source>
</evidence>
<feature type="compositionally biased region" description="Basic and acidic residues" evidence="1">
    <location>
        <begin position="1619"/>
        <end position="1634"/>
    </location>
</feature>
<dbReference type="Gene3D" id="1.10.340.70">
    <property type="match status" value="1"/>
</dbReference>
<evidence type="ECO:0000313" key="5">
    <source>
        <dbReference type="EMBL" id="GBG78291.1"/>
    </source>
</evidence>
<feature type="region of interest" description="Disordered" evidence="1">
    <location>
        <begin position="1989"/>
        <end position="2071"/>
    </location>
</feature>
<dbReference type="InterPro" id="IPR050951">
    <property type="entry name" value="Retrovirus_Pol_polyprotein"/>
</dbReference>
<feature type="region of interest" description="Disordered" evidence="1">
    <location>
        <begin position="1842"/>
        <end position="1896"/>
    </location>
</feature>
<feature type="compositionally biased region" description="Acidic residues" evidence="1">
    <location>
        <begin position="1635"/>
        <end position="1657"/>
    </location>
</feature>
<feature type="compositionally biased region" description="Low complexity" evidence="1">
    <location>
        <begin position="4575"/>
        <end position="4587"/>
    </location>
</feature>
<feature type="compositionally biased region" description="Acidic residues" evidence="1">
    <location>
        <begin position="4295"/>
        <end position="4306"/>
    </location>
</feature>
<feature type="compositionally biased region" description="Basic and acidic residues" evidence="1">
    <location>
        <begin position="1854"/>
        <end position="1865"/>
    </location>
</feature>
<feature type="compositionally biased region" description="Acidic residues" evidence="1">
    <location>
        <begin position="1559"/>
        <end position="1572"/>
    </location>
</feature>
<feature type="compositionally biased region" description="Acidic residues" evidence="1">
    <location>
        <begin position="4674"/>
        <end position="4688"/>
    </location>
</feature>
<evidence type="ECO:0008006" key="7">
    <source>
        <dbReference type="Google" id="ProtNLM"/>
    </source>
</evidence>
<feature type="region of interest" description="Disordered" evidence="1">
    <location>
        <begin position="4575"/>
        <end position="4765"/>
    </location>
</feature>
<dbReference type="Pfam" id="PF04937">
    <property type="entry name" value="DUF659"/>
    <property type="match status" value="1"/>
</dbReference>
<feature type="compositionally biased region" description="Acidic residues" evidence="1">
    <location>
        <begin position="4736"/>
        <end position="4745"/>
    </location>
</feature>
<dbReference type="Pfam" id="PF00078">
    <property type="entry name" value="RVT_1"/>
    <property type="match status" value="1"/>
</dbReference>
<feature type="region of interest" description="Disordered" evidence="1">
    <location>
        <begin position="1481"/>
        <end position="1519"/>
    </location>
</feature>
<feature type="region of interest" description="Disordered" evidence="1">
    <location>
        <begin position="4476"/>
        <end position="4561"/>
    </location>
</feature>
<feature type="region of interest" description="Disordered" evidence="1">
    <location>
        <begin position="4295"/>
        <end position="4349"/>
    </location>
</feature>
<feature type="compositionally biased region" description="Basic and acidic residues" evidence="1">
    <location>
        <begin position="1735"/>
        <end position="1744"/>
    </location>
</feature>
<feature type="compositionally biased region" description="Low complexity" evidence="1">
    <location>
        <begin position="4321"/>
        <end position="4342"/>
    </location>
</feature>